<keyword evidence="1" id="KW-0732">Signal</keyword>
<feature type="chain" id="PRO_5041319983" evidence="1">
    <location>
        <begin position="25"/>
        <end position="188"/>
    </location>
</feature>
<keyword evidence="3" id="KW-1185">Reference proteome</keyword>
<name>A0AA35TZ43_GEOBA</name>
<proteinExistence type="predicted"/>
<dbReference type="PROSITE" id="PS51257">
    <property type="entry name" value="PROKAR_LIPOPROTEIN"/>
    <property type="match status" value="1"/>
</dbReference>
<feature type="signal peptide" evidence="1">
    <location>
        <begin position="1"/>
        <end position="24"/>
    </location>
</feature>
<evidence type="ECO:0000256" key="1">
    <source>
        <dbReference type="SAM" id="SignalP"/>
    </source>
</evidence>
<sequence>MRATVFLPLVCVLLCAVCQHGTYACPSTWNGSPCQVCRAFAAALIHHTDRGTVTHQNVVSRCNTVLGQTYEGCQFGTRCSTYYTSNFGSMSNDLSNNQNADSAYLCRHVCNGMSMVQLTAEKDANLQQRVGSEKRFFDVLMSEMRSTPRQSECNKCKSVSYTVSVSLVNVSKGYVMLLRPRATAPSAR</sequence>
<protein>
    <submittedName>
        <fullName evidence="2">Uncharacterized protein</fullName>
    </submittedName>
</protein>
<gene>
    <name evidence="2" type="ORF">GBAR_LOCUS31133</name>
</gene>
<evidence type="ECO:0000313" key="3">
    <source>
        <dbReference type="Proteomes" id="UP001174909"/>
    </source>
</evidence>
<dbReference type="Proteomes" id="UP001174909">
    <property type="component" value="Unassembled WGS sequence"/>
</dbReference>
<accession>A0AA35TZ43</accession>
<reference evidence="2" key="1">
    <citation type="submission" date="2023-03" db="EMBL/GenBank/DDBJ databases">
        <authorList>
            <person name="Steffen K."/>
            <person name="Cardenas P."/>
        </authorList>
    </citation>
    <scope>NUCLEOTIDE SEQUENCE</scope>
</reference>
<dbReference type="EMBL" id="CASHTH010004423">
    <property type="protein sequence ID" value="CAI8057163.1"/>
    <property type="molecule type" value="Genomic_DNA"/>
</dbReference>
<dbReference type="AlphaFoldDB" id="A0AA35TZ43"/>
<evidence type="ECO:0000313" key="2">
    <source>
        <dbReference type="EMBL" id="CAI8057163.1"/>
    </source>
</evidence>
<organism evidence="2 3">
    <name type="scientific">Geodia barretti</name>
    <name type="common">Barrett's horny sponge</name>
    <dbReference type="NCBI Taxonomy" id="519541"/>
    <lineage>
        <taxon>Eukaryota</taxon>
        <taxon>Metazoa</taxon>
        <taxon>Porifera</taxon>
        <taxon>Demospongiae</taxon>
        <taxon>Heteroscleromorpha</taxon>
        <taxon>Tetractinellida</taxon>
        <taxon>Astrophorina</taxon>
        <taxon>Geodiidae</taxon>
        <taxon>Geodia</taxon>
    </lineage>
</organism>
<comment type="caution">
    <text evidence="2">The sequence shown here is derived from an EMBL/GenBank/DDBJ whole genome shotgun (WGS) entry which is preliminary data.</text>
</comment>